<sequence length="117" mass="13239">MVGSVESNGQVLEQEAWMFSLSYSSNICDVQLSPLGNLCCDVWSRLWPAYMRITRLLCIRILIMQVLCVFDHLLSTIIFSFFLASIIANCSPKNSPFLDAFEIPSPQLTQGLIQFEL</sequence>
<dbReference type="EMBL" id="JYDJ01000075">
    <property type="protein sequence ID" value="KRX45506.1"/>
    <property type="molecule type" value="Genomic_DNA"/>
</dbReference>
<name>A0A0V0U2K8_9BILA</name>
<evidence type="ECO:0000313" key="3">
    <source>
        <dbReference type="Proteomes" id="UP000055048"/>
    </source>
</evidence>
<keyword evidence="1" id="KW-0812">Transmembrane</keyword>
<comment type="caution">
    <text evidence="2">The sequence shown here is derived from an EMBL/GenBank/DDBJ whole genome shotgun (WGS) entry which is preliminary data.</text>
</comment>
<dbReference type="Proteomes" id="UP000055048">
    <property type="component" value="Unassembled WGS sequence"/>
</dbReference>
<reference evidence="2 3" key="1">
    <citation type="submission" date="2015-01" db="EMBL/GenBank/DDBJ databases">
        <title>Evolution of Trichinella species and genotypes.</title>
        <authorList>
            <person name="Korhonen P.K."/>
            <person name="Edoardo P."/>
            <person name="Giuseppe L.R."/>
            <person name="Gasser R.B."/>
        </authorList>
    </citation>
    <scope>NUCLEOTIDE SEQUENCE [LARGE SCALE GENOMIC DNA]</scope>
    <source>
        <strain evidence="2">ISS417</strain>
    </source>
</reference>
<accession>A0A0V0U2K8</accession>
<dbReference type="AlphaFoldDB" id="A0A0V0U2K8"/>
<dbReference type="OrthoDB" id="10494997at2759"/>
<gene>
    <name evidence="2" type="ORF">T05_4427</name>
</gene>
<organism evidence="2 3">
    <name type="scientific">Trichinella murrelli</name>
    <dbReference type="NCBI Taxonomy" id="144512"/>
    <lineage>
        <taxon>Eukaryota</taxon>
        <taxon>Metazoa</taxon>
        <taxon>Ecdysozoa</taxon>
        <taxon>Nematoda</taxon>
        <taxon>Enoplea</taxon>
        <taxon>Dorylaimia</taxon>
        <taxon>Trichinellida</taxon>
        <taxon>Trichinellidae</taxon>
        <taxon>Trichinella</taxon>
    </lineage>
</organism>
<keyword evidence="1" id="KW-0472">Membrane</keyword>
<feature type="transmembrane region" description="Helical" evidence="1">
    <location>
        <begin position="61"/>
        <end position="88"/>
    </location>
</feature>
<keyword evidence="3" id="KW-1185">Reference proteome</keyword>
<proteinExistence type="predicted"/>
<keyword evidence="1" id="KW-1133">Transmembrane helix</keyword>
<evidence type="ECO:0000313" key="2">
    <source>
        <dbReference type="EMBL" id="KRX45506.1"/>
    </source>
</evidence>
<evidence type="ECO:0000256" key="1">
    <source>
        <dbReference type="SAM" id="Phobius"/>
    </source>
</evidence>
<protein>
    <submittedName>
        <fullName evidence="2">Uncharacterized protein</fullName>
    </submittedName>
</protein>